<name>A0A839XPY0_9PSEU</name>
<dbReference type="Gene3D" id="3.10.450.30">
    <property type="entry name" value="Microbial ribonucleases"/>
    <property type="match status" value="2"/>
</dbReference>
<evidence type="ECO:0000256" key="1">
    <source>
        <dbReference type="ARBA" id="ARBA00022722"/>
    </source>
</evidence>
<reference evidence="3 4" key="1">
    <citation type="submission" date="2020-08" db="EMBL/GenBank/DDBJ databases">
        <title>Sequencing the genomes of 1000 actinobacteria strains.</title>
        <authorList>
            <person name="Klenk H.-P."/>
        </authorList>
    </citation>
    <scope>NUCLEOTIDE SEQUENCE [LARGE SCALE GENOMIC DNA]</scope>
    <source>
        <strain evidence="3 4">DSM 45267</strain>
    </source>
</reference>
<keyword evidence="2" id="KW-0378">Hydrolase</keyword>
<accession>A0A839XPY0</accession>
<dbReference type="GO" id="GO:0004521">
    <property type="term" value="F:RNA endonuclease activity"/>
    <property type="evidence" value="ECO:0007669"/>
    <property type="project" value="InterPro"/>
</dbReference>
<gene>
    <name evidence="3" type="ORF">FB384_003661</name>
</gene>
<dbReference type="Proteomes" id="UP000564573">
    <property type="component" value="Unassembled WGS sequence"/>
</dbReference>
<protein>
    <submittedName>
        <fullName evidence="3">Guanyl-specific ribonuclease Sa</fullName>
    </submittedName>
</protein>
<organism evidence="3 4">
    <name type="scientific">Prauserella sediminis</name>
    <dbReference type="NCBI Taxonomy" id="577680"/>
    <lineage>
        <taxon>Bacteria</taxon>
        <taxon>Bacillati</taxon>
        <taxon>Actinomycetota</taxon>
        <taxon>Actinomycetes</taxon>
        <taxon>Pseudonocardiales</taxon>
        <taxon>Pseudonocardiaceae</taxon>
        <taxon>Prauserella</taxon>
        <taxon>Prauserella salsuginis group</taxon>
    </lineage>
</organism>
<evidence type="ECO:0000256" key="2">
    <source>
        <dbReference type="ARBA" id="ARBA00022801"/>
    </source>
</evidence>
<dbReference type="EMBL" id="JACIBS010000001">
    <property type="protein sequence ID" value="MBB3664757.1"/>
    <property type="molecule type" value="Genomic_DNA"/>
</dbReference>
<sequence>MSTHRSRFHRSRLVTMLLGLLVALVGGLGSAAPTAGAELAAPVAAQAECGDTSGFETTPLGDLPAEATDTYELIQSDGPYPYPEDDTVFQNREGLLPDCDEGYYREYTVETPGSDDRGARRIVAGSGGEYFYTDDHYASFILIDTGDGGTPPPQEPACGDTSGLDTVALSSLSQEAQAVVADVRGGATGPTYENREGVLPDCDAGYYQLFDVGSEDRVISGEDGEIVYTPDHYTTFQAVDVNS</sequence>
<dbReference type="GO" id="GO:0016787">
    <property type="term" value="F:hydrolase activity"/>
    <property type="evidence" value="ECO:0007669"/>
    <property type="project" value="UniProtKB-KW"/>
</dbReference>
<evidence type="ECO:0000313" key="3">
    <source>
        <dbReference type="EMBL" id="MBB3664757.1"/>
    </source>
</evidence>
<dbReference type="Pfam" id="PF00545">
    <property type="entry name" value="Ribonuclease"/>
    <property type="match status" value="2"/>
</dbReference>
<proteinExistence type="predicted"/>
<dbReference type="InterPro" id="IPR016191">
    <property type="entry name" value="Ribonuclease/ribotoxin"/>
</dbReference>
<dbReference type="RefSeq" id="WP_183784678.1">
    <property type="nucleotide sequence ID" value="NZ_JACIBS010000001.1"/>
</dbReference>
<evidence type="ECO:0000313" key="4">
    <source>
        <dbReference type="Proteomes" id="UP000564573"/>
    </source>
</evidence>
<dbReference type="SUPFAM" id="SSF53933">
    <property type="entry name" value="Microbial ribonucleases"/>
    <property type="match status" value="2"/>
</dbReference>
<keyword evidence="4" id="KW-1185">Reference proteome</keyword>
<comment type="caution">
    <text evidence="3">The sequence shown here is derived from an EMBL/GenBank/DDBJ whole genome shotgun (WGS) entry which is preliminary data.</text>
</comment>
<keyword evidence="1" id="KW-0540">Nuclease</keyword>
<dbReference type="InterPro" id="IPR000026">
    <property type="entry name" value="N1-like"/>
</dbReference>
<dbReference type="GO" id="GO:0003723">
    <property type="term" value="F:RNA binding"/>
    <property type="evidence" value="ECO:0007669"/>
    <property type="project" value="InterPro"/>
</dbReference>
<dbReference type="AlphaFoldDB" id="A0A839XPY0"/>